<gene>
    <name evidence="1" type="primary">grpE</name>
    <name evidence="1" type="ORF">O0236_005775</name>
</gene>
<protein>
    <submittedName>
        <fullName evidence="1">Nucleotide exchange factor GrpE</fullName>
    </submittedName>
</protein>
<name>A0ACD5DCP9_9LACO</name>
<organism evidence="1 2">
    <name type="scientific">Lentilactobacillus terminaliae</name>
    <dbReference type="NCBI Taxonomy" id="3003483"/>
    <lineage>
        <taxon>Bacteria</taxon>
        <taxon>Bacillati</taxon>
        <taxon>Bacillota</taxon>
        <taxon>Bacilli</taxon>
        <taxon>Lactobacillales</taxon>
        <taxon>Lactobacillaceae</taxon>
        <taxon>Lentilactobacillus</taxon>
    </lineage>
</organism>
<evidence type="ECO:0000313" key="2">
    <source>
        <dbReference type="Proteomes" id="UP001149860"/>
    </source>
</evidence>
<dbReference type="EMBL" id="CP168151">
    <property type="protein sequence ID" value="XFD38944.1"/>
    <property type="molecule type" value="Genomic_DNA"/>
</dbReference>
<dbReference type="Proteomes" id="UP001149860">
    <property type="component" value="Chromosome"/>
</dbReference>
<reference evidence="1" key="1">
    <citation type="submission" date="2024-08" db="EMBL/GenBank/DDBJ databases">
        <title>Lentilactobacillus sp. nov., isolated from tree bark.</title>
        <authorList>
            <person name="Phuengjayaem S."/>
            <person name="Tanasupawat S."/>
        </authorList>
    </citation>
    <scope>NUCLEOTIDE SEQUENCE</scope>
    <source>
        <strain evidence="1">SPB1-3</strain>
    </source>
</reference>
<sequence length="189" mass="21168">MSEEKHDSADEPVENNDAVNEDSNQSTDNQTSEPESSPETDQIEKLKAQLDEMENKYLRAEAEIKNIQNRAKKEQADMIKYDGQQLAHDILPIVDNLQRALSVEVSDESGQQLKQGVQMVSDHLDKALLDNGVEKIDAEGADFDPKYHQAIQTVDAGDDHKADTVVQVLQEGYRLKDRVLRPAMVVVAK</sequence>
<accession>A0ACD5DCP9</accession>
<proteinExistence type="predicted"/>
<keyword evidence="2" id="KW-1185">Reference proteome</keyword>
<evidence type="ECO:0000313" key="1">
    <source>
        <dbReference type="EMBL" id="XFD38944.1"/>
    </source>
</evidence>